<keyword evidence="2" id="KW-1185">Reference proteome</keyword>
<protein>
    <submittedName>
        <fullName evidence="1">Uncharacterized protein</fullName>
    </submittedName>
</protein>
<accession>A0AAW1CUC0</accession>
<dbReference type="AlphaFoldDB" id="A0AAW1CUC0"/>
<organism evidence="1 2">
    <name type="scientific">Rhynocoris fuscipes</name>
    <dbReference type="NCBI Taxonomy" id="488301"/>
    <lineage>
        <taxon>Eukaryota</taxon>
        <taxon>Metazoa</taxon>
        <taxon>Ecdysozoa</taxon>
        <taxon>Arthropoda</taxon>
        <taxon>Hexapoda</taxon>
        <taxon>Insecta</taxon>
        <taxon>Pterygota</taxon>
        <taxon>Neoptera</taxon>
        <taxon>Paraneoptera</taxon>
        <taxon>Hemiptera</taxon>
        <taxon>Heteroptera</taxon>
        <taxon>Panheteroptera</taxon>
        <taxon>Cimicomorpha</taxon>
        <taxon>Reduviidae</taxon>
        <taxon>Harpactorinae</taxon>
        <taxon>Harpactorini</taxon>
        <taxon>Rhynocoris</taxon>
    </lineage>
</organism>
<reference evidence="1 2" key="1">
    <citation type="submission" date="2022-12" db="EMBL/GenBank/DDBJ databases">
        <title>Chromosome-level genome assembly of true bugs.</title>
        <authorList>
            <person name="Ma L."/>
            <person name="Li H."/>
        </authorList>
    </citation>
    <scope>NUCLEOTIDE SEQUENCE [LARGE SCALE GENOMIC DNA]</scope>
    <source>
        <strain evidence="1">Lab_2022b</strain>
    </source>
</reference>
<sequence>MITARKEVLSTTSIEQRLSSRGLPGIYLIVRAVLNSVTLVFCSFNTFSISMVDPAARDVGLLCRRCGREKETPAHVLDLEAETLFLGNMFINRRSVSDWNDGRLFLTYFGEMNPDLDLDFLYQISNNERSDR</sequence>
<gene>
    <name evidence="1" type="ORF">O3M35_012089</name>
</gene>
<dbReference type="EMBL" id="JAPXFL010000009">
    <property type="protein sequence ID" value="KAK9501353.1"/>
    <property type="molecule type" value="Genomic_DNA"/>
</dbReference>
<evidence type="ECO:0000313" key="2">
    <source>
        <dbReference type="Proteomes" id="UP001461498"/>
    </source>
</evidence>
<proteinExistence type="predicted"/>
<name>A0AAW1CUC0_9HEMI</name>
<evidence type="ECO:0000313" key="1">
    <source>
        <dbReference type="EMBL" id="KAK9501353.1"/>
    </source>
</evidence>
<comment type="caution">
    <text evidence="1">The sequence shown here is derived from an EMBL/GenBank/DDBJ whole genome shotgun (WGS) entry which is preliminary data.</text>
</comment>
<dbReference type="Proteomes" id="UP001461498">
    <property type="component" value="Unassembled WGS sequence"/>
</dbReference>